<dbReference type="OMA" id="WIPGVLW"/>
<feature type="transmembrane region" description="Helical" evidence="9">
    <location>
        <begin position="664"/>
        <end position="682"/>
    </location>
</feature>
<evidence type="ECO:0000256" key="2">
    <source>
        <dbReference type="ARBA" id="ARBA00008807"/>
    </source>
</evidence>
<comment type="subcellular location">
    <subcellularLocation>
        <location evidence="1">Membrane</location>
        <topology evidence="1">Multi-pass membrane protein</topology>
    </subcellularLocation>
</comment>
<dbReference type="InterPro" id="IPR004648">
    <property type="entry name" value="Oligpept_transpt"/>
</dbReference>
<evidence type="ECO:0000256" key="4">
    <source>
        <dbReference type="ARBA" id="ARBA00022692"/>
    </source>
</evidence>
<dbReference type="GO" id="GO:0015031">
    <property type="term" value="P:protein transport"/>
    <property type="evidence" value="ECO:0007669"/>
    <property type="project" value="UniProtKB-KW"/>
</dbReference>
<reference evidence="11" key="1">
    <citation type="journal article" date="2012" name="PLoS Genet.">
        <title>The genomes of the fungal plant pathogens Cladosporium fulvum and Dothistroma septosporum reveal adaptation to different hosts and lifestyles but also signatures of common ancestry.</title>
        <authorList>
            <person name="de Wit P.J.G.M."/>
            <person name="van der Burgt A."/>
            <person name="Oekmen B."/>
            <person name="Stergiopoulos I."/>
            <person name="Abd-Elsalam K.A."/>
            <person name="Aerts A.L."/>
            <person name="Bahkali A.H."/>
            <person name="Beenen H.G."/>
            <person name="Chettri P."/>
            <person name="Cox M.P."/>
            <person name="Datema E."/>
            <person name="de Vries R.P."/>
            <person name="Dhillon B."/>
            <person name="Ganley A.R."/>
            <person name="Griffiths S.A."/>
            <person name="Guo Y."/>
            <person name="Hamelin R.C."/>
            <person name="Henrissat B."/>
            <person name="Kabir M.S."/>
            <person name="Jashni M.K."/>
            <person name="Kema G."/>
            <person name="Klaubauf S."/>
            <person name="Lapidus A."/>
            <person name="Levasseur A."/>
            <person name="Lindquist E."/>
            <person name="Mehrabi R."/>
            <person name="Ohm R.A."/>
            <person name="Owen T.J."/>
            <person name="Salamov A."/>
            <person name="Schwelm A."/>
            <person name="Schijlen E."/>
            <person name="Sun H."/>
            <person name="van den Burg H.A."/>
            <person name="van Ham R.C.H.J."/>
            <person name="Zhang S."/>
            <person name="Goodwin S.B."/>
            <person name="Grigoriev I.V."/>
            <person name="Collemare J."/>
            <person name="Bradshaw R.E."/>
        </authorList>
    </citation>
    <scope>NUCLEOTIDE SEQUENCE [LARGE SCALE GENOMIC DNA]</scope>
    <source>
        <strain evidence="11">NZE10 / CBS 128990</strain>
    </source>
</reference>
<evidence type="ECO:0000256" key="6">
    <source>
        <dbReference type="ARBA" id="ARBA00022927"/>
    </source>
</evidence>
<organism evidence="10 11">
    <name type="scientific">Dothistroma septosporum (strain NZE10 / CBS 128990)</name>
    <name type="common">Red band needle blight fungus</name>
    <name type="synonym">Mycosphaerella pini</name>
    <dbReference type="NCBI Taxonomy" id="675120"/>
    <lineage>
        <taxon>Eukaryota</taxon>
        <taxon>Fungi</taxon>
        <taxon>Dikarya</taxon>
        <taxon>Ascomycota</taxon>
        <taxon>Pezizomycotina</taxon>
        <taxon>Dothideomycetes</taxon>
        <taxon>Dothideomycetidae</taxon>
        <taxon>Mycosphaerellales</taxon>
        <taxon>Mycosphaerellaceae</taxon>
        <taxon>Dothistroma</taxon>
    </lineage>
</organism>
<dbReference type="EMBL" id="KB446539">
    <property type="protein sequence ID" value="EME44204.1"/>
    <property type="molecule type" value="Genomic_DNA"/>
</dbReference>
<dbReference type="GO" id="GO:0035673">
    <property type="term" value="F:oligopeptide transmembrane transporter activity"/>
    <property type="evidence" value="ECO:0007669"/>
    <property type="project" value="InterPro"/>
</dbReference>
<proteinExistence type="inferred from homology"/>
<name>N1PP36_DOTSN</name>
<feature type="transmembrane region" description="Helical" evidence="9">
    <location>
        <begin position="429"/>
        <end position="449"/>
    </location>
</feature>
<dbReference type="NCBIfam" id="TIGR00727">
    <property type="entry name" value="ISP4_OPT"/>
    <property type="match status" value="1"/>
</dbReference>
<dbReference type="AlphaFoldDB" id="N1PP36"/>
<comment type="similarity">
    <text evidence="2">Belongs to the oligopeptide OPT transporter family.</text>
</comment>
<evidence type="ECO:0008006" key="12">
    <source>
        <dbReference type="Google" id="ProtNLM"/>
    </source>
</evidence>
<keyword evidence="4 9" id="KW-0812">Transmembrane</keyword>
<dbReference type="Proteomes" id="UP000016933">
    <property type="component" value="Unassembled WGS sequence"/>
</dbReference>
<feature type="transmembrane region" description="Helical" evidence="9">
    <location>
        <begin position="131"/>
        <end position="151"/>
    </location>
</feature>
<feature type="transmembrane region" description="Helical" evidence="9">
    <location>
        <begin position="211"/>
        <end position="231"/>
    </location>
</feature>
<keyword evidence="3" id="KW-0813">Transport</keyword>
<evidence type="ECO:0000313" key="11">
    <source>
        <dbReference type="Proteomes" id="UP000016933"/>
    </source>
</evidence>
<evidence type="ECO:0000256" key="9">
    <source>
        <dbReference type="SAM" id="Phobius"/>
    </source>
</evidence>
<feature type="transmembrane region" description="Helical" evidence="9">
    <location>
        <begin position="237"/>
        <end position="259"/>
    </location>
</feature>
<feature type="transmembrane region" description="Helical" evidence="9">
    <location>
        <begin position="482"/>
        <end position="502"/>
    </location>
</feature>
<evidence type="ECO:0000256" key="3">
    <source>
        <dbReference type="ARBA" id="ARBA00022448"/>
    </source>
</evidence>
<keyword evidence="7 9" id="KW-1133">Transmembrane helix</keyword>
<feature type="transmembrane region" description="Helical" evidence="9">
    <location>
        <begin position="715"/>
        <end position="731"/>
    </location>
</feature>
<feature type="transmembrane region" description="Helical" evidence="9">
    <location>
        <begin position="322"/>
        <end position="344"/>
    </location>
</feature>
<feature type="transmembrane region" description="Helical" evidence="9">
    <location>
        <begin position="508"/>
        <end position="531"/>
    </location>
</feature>
<evidence type="ECO:0000256" key="8">
    <source>
        <dbReference type="ARBA" id="ARBA00023136"/>
    </source>
</evidence>
<dbReference type="GO" id="GO:0016020">
    <property type="term" value="C:membrane"/>
    <property type="evidence" value="ECO:0007669"/>
    <property type="project" value="UniProtKB-SubCell"/>
</dbReference>
<keyword evidence="6" id="KW-0653">Protein transport</keyword>
<feature type="transmembrane region" description="Helical" evidence="9">
    <location>
        <begin position="752"/>
        <end position="776"/>
    </location>
</feature>
<sequence length="807" mass="89998">MGLPTEAKSGDASEHGTLELIEGDVVSGKREVAVQEQVISEAEAIKKTYHFDPNLSEDVVEALQDAARNNSIEKAIEIEILEDSPYESVRAAVRNTDGEEVANTLRAWILGFLFVTVAAAINMFLSMRSPAITIPTVVIMLLVYPVGCLWARFMPSKTFRAFGISWSSNTGPFTIKEHSVVTLMANVTYGYAYSTDALLALGAKPLYNLHLGWGFQLLFTLSSQLIGIAISGMFRRFLVWPAALIWPANFSMTSLLDALHDRKAPNPATTNGWKISGYRYFAYVSIASFVYYWFPGIIWQGLAVFSFPTWIAPNNAVVNQLFGGFTGLSLIPLTFDWTYVMSYLNDPLLSPTFSHLNTLVGLIIFVIISTIGISYSGALFSEYLPINTSTTFDNTQNKYNVVHIMRNDFTFDLQKYEAYSPLFLAPTFALNYGLSFAALTAGLVHTGLFHGKEVWYRLKAARDQEADVHMRMMAKYREASDWWYLALFVVSVFLGLGTILGYGSQLPWWAYFVSIILALAFVIPCCMILGITNIMLSLNVLSPFLAGFMIPGKPIGVMIFKVYSTIVLGQAQTYTQDLKFAHYMKIPPRTTFACQVAATCWAAIVQIATMNWTLGTIDGVCEAEQKDHFTCPNGRTFFSSSIVWGLIGPRRMFGPGSIYSSFNYFWLVGALLPVAIYVLLRAFPSKKLRWREKSLWIHAPVMLGAMSWLPPATPLSFSSWAIVGLIFNYWIRKRFYGWWSHYNYLTAAAPDCGLLVSTIVIFLAITLTGATVPQWWGNTTVFETMDSLGTAIRKTVAPGGRFGPATW</sequence>
<feature type="transmembrane region" description="Helical" evidence="9">
    <location>
        <begin position="538"/>
        <end position="560"/>
    </location>
</feature>
<dbReference type="InterPro" id="IPR004813">
    <property type="entry name" value="OPT"/>
</dbReference>
<reference evidence="10 11" key="2">
    <citation type="journal article" date="2012" name="PLoS Pathog.">
        <title>Diverse lifestyles and strategies of plant pathogenesis encoded in the genomes of eighteen Dothideomycetes fungi.</title>
        <authorList>
            <person name="Ohm R.A."/>
            <person name="Feau N."/>
            <person name="Henrissat B."/>
            <person name="Schoch C.L."/>
            <person name="Horwitz B.A."/>
            <person name="Barry K.W."/>
            <person name="Condon B.J."/>
            <person name="Copeland A.C."/>
            <person name="Dhillon B."/>
            <person name="Glaser F."/>
            <person name="Hesse C.N."/>
            <person name="Kosti I."/>
            <person name="LaButti K."/>
            <person name="Lindquist E.A."/>
            <person name="Lucas S."/>
            <person name="Salamov A.A."/>
            <person name="Bradshaw R.E."/>
            <person name="Ciuffetti L."/>
            <person name="Hamelin R.C."/>
            <person name="Kema G.H.J."/>
            <person name="Lawrence C."/>
            <person name="Scott J.A."/>
            <person name="Spatafora J.W."/>
            <person name="Turgeon B.G."/>
            <person name="de Wit P.J.G.M."/>
            <person name="Zhong S."/>
            <person name="Goodwin S.B."/>
            <person name="Grigoriev I.V."/>
        </authorList>
    </citation>
    <scope>NUCLEOTIDE SEQUENCE [LARGE SCALE GENOMIC DNA]</scope>
    <source>
        <strain evidence="11">NZE10 / CBS 128990</strain>
    </source>
</reference>
<dbReference type="OrthoDB" id="9986677at2759"/>
<feature type="transmembrane region" description="Helical" evidence="9">
    <location>
        <begin position="356"/>
        <end position="375"/>
    </location>
</feature>
<evidence type="ECO:0000256" key="7">
    <source>
        <dbReference type="ARBA" id="ARBA00022989"/>
    </source>
</evidence>
<dbReference type="Pfam" id="PF03169">
    <property type="entry name" value="OPT"/>
    <property type="match status" value="1"/>
</dbReference>
<gene>
    <name evidence="10" type="ORF">DOTSEDRAFT_24282</name>
</gene>
<evidence type="ECO:0000256" key="1">
    <source>
        <dbReference type="ARBA" id="ARBA00004141"/>
    </source>
</evidence>
<feature type="transmembrane region" description="Helical" evidence="9">
    <location>
        <begin position="107"/>
        <end position="125"/>
    </location>
</feature>
<keyword evidence="5" id="KW-0571">Peptide transport</keyword>
<evidence type="ECO:0000256" key="5">
    <source>
        <dbReference type="ARBA" id="ARBA00022856"/>
    </source>
</evidence>
<dbReference type="eggNOG" id="KOG2262">
    <property type="taxonomic scope" value="Eukaryota"/>
</dbReference>
<keyword evidence="8 9" id="KW-0472">Membrane</keyword>
<dbReference type="PANTHER" id="PTHR22601">
    <property type="entry name" value="ISP4 LIKE PROTEIN"/>
    <property type="match status" value="1"/>
</dbReference>
<evidence type="ECO:0000313" key="10">
    <source>
        <dbReference type="EMBL" id="EME44204.1"/>
    </source>
</evidence>
<keyword evidence="11" id="KW-1185">Reference proteome</keyword>
<accession>N1PP36</accession>
<protein>
    <recommendedName>
        <fullName evidence="12">OPT family small oligopeptide transporter</fullName>
    </recommendedName>
</protein>
<dbReference type="HOGENOM" id="CLU_004965_1_1_1"/>
<feature type="transmembrane region" description="Helical" evidence="9">
    <location>
        <begin position="280"/>
        <end position="302"/>
    </location>
</feature>
<dbReference type="NCBIfam" id="TIGR00728">
    <property type="entry name" value="OPT_sfam"/>
    <property type="match status" value="1"/>
</dbReference>